<protein>
    <recommendedName>
        <fullName evidence="3">DUF1287 domain-containing protein</fullName>
    </recommendedName>
</protein>
<dbReference type="RefSeq" id="WP_072852531.1">
    <property type="nucleotide sequence ID" value="NZ_FRAH01000056.1"/>
</dbReference>
<dbReference type="PROSITE" id="PS51257">
    <property type="entry name" value="PROKAR_LIPOPROTEIN"/>
    <property type="match status" value="1"/>
</dbReference>
<reference evidence="1 2" key="1">
    <citation type="submission" date="2016-11" db="EMBL/GenBank/DDBJ databases">
        <authorList>
            <person name="Jaros S."/>
            <person name="Januszkiewicz K."/>
            <person name="Wedrychowicz H."/>
        </authorList>
    </citation>
    <scope>NUCLEOTIDE SEQUENCE [LARGE SCALE GENOMIC DNA]</scope>
    <source>
        <strain evidence="1 2">DSM 14214</strain>
    </source>
</reference>
<keyword evidence="2" id="KW-1185">Reference proteome</keyword>
<dbReference type="InterPro" id="IPR009706">
    <property type="entry name" value="DUF1287"/>
</dbReference>
<proteinExistence type="predicted"/>
<gene>
    <name evidence="1" type="ORF">SAMN02745138_02644</name>
</gene>
<evidence type="ECO:0000313" key="2">
    <source>
        <dbReference type="Proteomes" id="UP000183975"/>
    </source>
</evidence>
<dbReference type="OrthoDB" id="114026at2"/>
<evidence type="ECO:0008006" key="3">
    <source>
        <dbReference type="Google" id="ProtNLM"/>
    </source>
</evidence>
<name>A0A1M6WRA4_9FIRM</name>
<dbReference type="Pfam" id="PF06940">
    <property type="entry name" value="DUF1287"/>
    <property type="match status" value="1"/>
</dbReference>
<sequence length="220" mass="25174">MRKRTIFLLILAVVLACVLFFCRFYFLGTSSDPVNAKTNADFQIPDFHSQTDKDEDGLDDQTDLLQGARTYIATQPRYKSKYYETGYPDDGYGVCTDVIANAMLSAGYDLKELVAEDIAAYPEEYDIEEPDPNIDFRRVRNLNVYFSHTAIPLTTDISQIDQWQGGDIVIFSNHIGMVSDQRNDKGIPYVIHHNDPFQSAYEQDILEKRHDIVGHYRISP</sequence>
<dbReference type="AlphaFoldDB" id="A0A1M6WRA4"/>
<dbReference type="EMBL" id="FRAH01000056">
    <property type="protein sequence ID" value="SHK96263.1"/>
    <property type="molecule type" value="Genomic_DNA"/>
</dbReference>
<accession>A0A1M6WRA4</accession>
<dbReference type="Proteomes" id="UP000183975">
    <property type="component" value="Unassembled WGS sequence"/>
</dbReference>
<evidence type="ECO:0000313" key="1">
    <source>
        <dbReference type="EMBL" id="SHK96263.1"/>
    </source>
</evidence>
<organism evidence="1 2">
    <name type="scientific">Anaerotignum lactatifermentans DSM 14214</name>
    <dbReference type="NCBI Taxonomy" id="1121323"/>
    <lineage>
        <taxon>Bacteria</taxon>
        <taxon>Bacillati</taxon>
        <taxon>Bacillota</taxon>
        <taxon>Clostridia</taxon>
        <taxon>Lachnospirales</taxon>
        <taxon>Anaerotignaceae</taxon>
        <taxon>Anaerotignum</taxon>
    </lineage>
</organism>